<proteinExistence type="predicted"/>
<organism evidence="2 3">
    <name type="scientific">Candidatus Devosia phytovorans</name>
    <dbReference type="NCBI Taxonomy" id="3121372"/>
    <lineage>
        <taxon>Bacteria</taxon>
        <taxon>Pseudomonadati</taxon>
        <taxon>Pseudomonadota</taxon>
        <taxon>Alphaproteobacteria</taxon>
        <taxon>Hyphomicrobiales</taxon>
        <taxon>Devosiaceae</taxon>
        <taxon>Devosia</taxon>
    </lineage>
</organism>
<dbReference type="PROSITE" id="PS51186">
    <property type="entry name" value="GNAT"/>
    <property type="match status" value="1"/>
</dbReference>
<dbReference type="CDD" id="cd04301">
    <property type="entry name" value="NAT_SF"/>
    <property type="match status" value="1"/>
</dbReference>
<name>A0AAJ5VVC5_9HYPH</name>
<dbReference type="Pfam" id="PF13673">
    <property type="entry name" value="Acetyltransf_10"/>
    <property type="match status" value="1"/>
</dbReference>
<feature type="domain" description="N-acetyltransferase" evidence="1">
    <location>
        <begin position="1"/>
        <end position="134"/>
    </location>
</feature>
<dbReference type="GO" id="GO:0016747">
    <property type="term" value="F:acyltransferase activity, transferring groups other than amino-acyl groups"/>
    <property type="evidence" value="ECO:0007669"/>
    <property type="project" value="InterPro"/>
</dbReference>
<dbReference type="AlphaFoldDB" id="A0AAJ5VVC5"/>
<dbReference type="Gene3D" id="3.40.630.30">
    <property type="match status" value="1"/>
</dbReference>
<gene>
    <name evidence="2" type="ORF">P0Y65_18950</name>
</gene>
<dbReference type="InterPro" id="IPR016181">
    <property type="entry name" value="Acyl_CoA_acyltransferase"/>
</dbReference>
<protein>
    <submittedName>
        <fullName evidence="2">GNAT family N-acetyltransferase</fullName>
        <ecNumber evidence="2">2.3.1.-</ecNumber>
    </submittedName>
</protein>
<dbReference type="EMBL" id="CP119312">
    <property type="protein sequence ID" value="WEK04232.1"/>
    <property type="molecule type" value="Genomic_DNA"/>
</dbReference>
<accession>A0AAJ5VVC5</accession>
<keyword evidence="2" id="KW-0808">Transferase</keyword>
<dbReference type="SUPFAM" id="SSF55729">
    <property type="entry name" value="Acyl-CoA N-acyltransferases (Nat)"/>
    <property type="match status" value="1"/>
</dbReference>
<evidence type="ECO:0000313" key="2">
    <source>
        <dbReference type="EMBL" id="WEK04232.1"/>
    </source>
</evidence>
<reference evidence="2" key="1">
    <citation type="submission" date="2023-03" db="EMBL/GenBank/DDBJ databases">
        <title>Andean soil-derived lignocellulolytic bacterial consortium as a source of novel taxa and putative plastic-active enzymes.</title>
        <authorList>
            <person name="Diaz-Garcia L."/>
            <person name="Chuvochina M."/>
            <person name="Feuerriegel G."/>
            <person name="Bunk B."/>
            <person name="Sproer C."/>
            <person name="Streit W.R."/>
            <person name="Rodriguez L.M."/>
            <person name="Overmann J."/>
            <person name="Jimenez D.J."/>
        </authorList>
    </citation>
    <scope>NUCLEOTIDE SEQUENCE</scope>
    <source>
        <strain evidence="2">MAG 4196</strain>
    </source>
</reference>
<evidence type="ECO:0000259" key="1">
    <source>
        <dbReference type="PROSITE" id="PS51186"/>
    </source>
</evidence>
<dbReference type="EC" id="2.3.1.-" evidence="2"/>
<keyword evidence="2" id="KW-0012">Acyltransferase</keyword>
<dbReference type="InterPro" id="IPR000182">
    <property type="entry name" value="GNAT_dom"/>
</dbReference>
<dbReference type="Proteomes" id="UP001217476">
    <property type="component" value="Chromosome"/>
</dbReference>
<sequence length="134" mass="14606">MAELRRASIRDLCRADHAGDPAAIADWVGPNDKFTRLLEKPDIRLVVAEIDGTIAGLGGIQGDTVTLNYVHPDFRFRGVSKALMVTLEEMRVAAGVTTGRLHSSATALRFYHAIRSQDAGPFDPATGQPMTKRF</sequence>
<evidence type="ECO:0000313" key="3">
    <source>
        <dbReference type="Proteomes" id="UP001217476"/>
    </source>
</evidence>